<dbReference type="EC" id="7.2.1.3" evidence="11"/>
<dbReference type="GO" id="GO:0140571">
    <property type="term" value="F:transmembrane ascorbate ferrireductase activity"/>
    <property type="evidence" value="ECO:0007669"/>
    <property type="project" value="UniProtKB-EC"/>
</dbReference>
<feature type="transmembrane region" description="Helical" evidence="12">
    <location>
        <begin position="180"/>
        <end position="201"/>
    </location>
</feature>
<dbReference type="AlphaFoldDB" id="A0A8C5LI76"/>
<keyword evidence="8 12" id="KW-1133">Transmembrane helix</keyword>
<evidence type="ECO:0000313" key="14">
    <source>
        <dbReference type="Ensembl" id="ENSLLEP00000000465.1"/>
    </source>
</evidence>
<dbReference type="Ensembl" id="ENSLLET00000000487.1">
    <property type="protein sequence ID" value="ENSLLEP00000000465.1"/>
    <property type="gene ID" value="ENSLLEG00000000315.1"/>
</dbReference>
<evidence type="ECO:0000256" key="4">
    <source>
        <dbReference type="ARBA" id="ARBA00022617"/>
    </source>
</evidence>
<feature type="transmembrane region" description="Helical" evidence="12">
    <location>
        <begin position="62"/>
        <end position="83"/>
    </location>
</feature>
<reference evidence="14" key="2">
    <citation type="submission" date="2025-09" db="UniProtKB">
        <authorList>
            <consortium name="Ensembl"/>
        </authorList>
    </citation>
    <scope>IDENTIFICATION</scope>
</reference>
<dbReference type="InterPro" id="IPR045150">
    <property type="entry name" value="CYB561D1/2"/>
</dbReference>
<evidence type="ECO:0000256" key="5">
    <source>
        <dbReference type="ARBA" id="ARBA00022692"/>
    </source>
</evidence>
<evidence type="ECO:0000256" key="1">
    <source>
        <dbReference type="ARBA" id="ARBA00001970"/>
    </source>
</evidence>
<dbReference type="GO" id="GO:0046872">
    <property type="term" value="F:metal ion binding"/>
    <property type="evidence" value="ECO:0007669"/>
    <property type="project" value="UniProtKB-KW"/>
</dbReference>
<feature type="transmembrane region" description="Helical" evidence="12">
    <location>
        <begin position="135"/>
        <end position="168"/>
    </location>
</feature>
<dbReference type="CDD" id="cd08761">
    <property type="entry name" value="Cyt_b561_CYB561D2_like"/>
    <property type="match status" value="1"/>
</dbReference>
<dbReference type="SMART" id="SM00665">
    <property type="entry name" value="B561"/>
    <property type="match status" value="1"/>
</dbReference>
<evidence type="ECO:0000256" key="7">
    <source>
        <dbReference type="ARBA" id="ARBA00022982"/>
    </source>
</evidence>
<organism evidence="14 15">
    <name type="scientific">Leptobrachium leishanense</name>
    <name type="common">Leishan spiny toad</name>
    <dbReference type="NCBI Taxonomy" id="445787"/>
    <lineage>
        <taxon>Eukaryota</taxon>
        <taxon>Metazoa</taxon>
        <taxon>Chordata</taxon>
        <taxon>Craniata</taxon>
        <taxon>Vertebrata</taxon>
        <taxon>Euteleostomi</taxon>
        <taxon>Amphibia</taxon>
        <taxon>Batrachia</taxon>
        <taxon>Anura</taxon>
        <taxon>Pelobatoidea</taxon>
        <taxon>Megophryidae</taxon>
        <taxon>Leptobrachium</taxon>
    </lineage>
</organism>
<feature type="domain" description="Cytochrome b561" evidence="13">
    <location>
        <begin position="30"/>
        <end position="233"/>
    </location>
</feature>
<keyword evidence="15" id="KW-1185">Reference proteome</keyword>
<dbReference type="InterPro" id="IPR006593">
    <property type="entry name" value="Cyt_b561/ferric_Rdtase_TM"/>
</dbReference>
<comment type="cofactor">
    <cofactor evidence="1">
        <name>heme b</name>
        <dbReference type="ChEBI" id="CHEBI:60344"/>
    </cofactor>
</comment>
<evidence type="ECO:0000256" key="9">
    <source>
        <dbReference type="ARBA" id="ARBA00023004"/>
    </source>
</evidence>
<gene>
    <name evidence="14" type="primary">CYB561D1</name>
</gene>
<feature type="transmembrane region" description="Helical" evidence="12">
    <location>
        <begin position="207"/>
        <end position="231"/>
    </location>
</feature>
<feature type="transmembrane region" description="Helical" evidence="12">
    <location>
        <begin position="103"/>
        <end position="123"/>
    </location>
</feature>
<dbReference type="GeneTree" id="ENSGT00440000038072"/>
<dbReference type="Pfam" id="PF03188">
    <property type="entry name" value="Cytochrom_B561"/>
    <property type="match status" value="1"/>
</dbReference>
<name>A0A8C5LI76_9ANUR</name>
<evidence type="ECO:0000256" key="11">
    <source>
        <dbReference type="ARBA" id="ARBA00024225"/>
    </source>
</evidence>
<dbReference type="GO" id="GO:0016020">
    <property type="term" value="C:membrane"/>
    <property type="evidence" value="ECO:0007669"/>
    <property type="project" value="UniProtKB-SubCell"/>
</dbReference>
<evidence type="ECO:0000256" key="8">
    <source>
        <dbReference type="ARBA" id="ARBA00022989"/>
    </source>
</evidence>
<dbReference type="PANTHER" id="PTHR15422:SF9">
    <property type="entry name" value="TRANSMEMBRANE REDUCTASE CYB561D1-RELATED"/>
    <property type="match status" value="1"/>
</dbReference>
<protein>
    <recommendedName>
        <fullName evidence="11">ascorbate ferrireductase (transmembrane)</fullName>
        <ecNumber evidence="11">7.2.1.3</ecNumber>
    </recommendedName>
</protein>
<dbReference type="Gene3D" id="1.20.120.1770">
    <property type="match status" value="1"/>
</dbReference>
<keyword evidence="9" id="KW-0408">Iron</keyword>
<dbReference type="Proteomes" id="UP000694569">
    <property type="component" value="Unplaced"/>
</dbReference>
<feature type="transmembrane region" description="Helical" evidence="12">
    <location>
        <begin position="30"/>
        <end position="50"/>
    </location>
</feature>
<keyword evidence="4" id="KW-0349">Heme</keyword>
<evidence type="ECO:0000256" key="3">
    <source>
        <dbReference type="ARBA" id="ARBA00022448"/>
    </source>
</evidence>
<dbReference type="PANTHER" id="PTHR15422">
    <property type="entry name" value="OS05G0565100 PROTEIN"/>
    <property type="match status" value="1"/>
</dbReference>
<keyword evidence="3" id="KW-0813">Transport</keyword>
<evidence type="ECO:0000313" key="15">
    <source>
        <dbReference type="Proteomes" id="UP000694569"/>
    </source>
</evidence>
<proteinExistence type="predicted"/>
<evidence type="ECO:0000256" key="2">
    <source>
        <dbReference type="ARBA" id="ARBA00004141"/>
    </source>
</evidence>
<evidence type="ECO:0000256" key="10">
    <source>
        <dbReference type="ARBA" id="ARBA00023136"/>
    </source>
</evidence>
<comment type="subcellular location">
    <subcellularLocation>
        <location evidence="2">Membrane</location>
        <topology evidence="2">Multi-pass membrane protein</topology>
    </subcellularLocation>
</comment>
<evidence type="ECO:0000256" key="6">
    <source>
        <dbReference type="ARBA" id="ARBA00022723"/>
    </source>
</evidence>
<reference evidence="14" key="1">
    <citation type="submission" date="2025-08" db="UniProtKB">
        <authorList>
            <consortium name="Ensembl"/>
        </authorList>
    </citation>
    <scope>IDENTIFICATION</scope>
</reference>
<dbReference type="GO" id="GO:0140575">
    <property type="term" value="F:transmembrane monodehydroascorbate reductase activity"/>
    <property type="evidence" value="ECO:0007669"/>
    <property type="project" value="InterPro"/>
</dbReference>
<keyword evidence="10 12" id="KW-0472">Membrane</keyword>
<accession>A0A8C5LI76</accession>
<evidence type="ECO:0000256" key="12">
    <source>
        <dbReference type="SAM" id="Phobius"/>
    </source>
</evidence>
<dbReference type="PROSITE" id="PS50939">
    <property type="entry name" value="CYTOCHROME_B561"/>
    <property type="match status" value="1"/>
</dbReference>
<keyword evidence="7" id="KW-0249">Electron transport</keyword>
<evidence type="ECO:0000259" key="13">
    <source>
        <dbReference type="PROSITE" id="PS50939"/>
    </source>
</evidence>
<keyword evidence="6" id="KW-0479">Metal-binding</keyword>
<keyword evidence="5 12" id="KW-0812">Transmembrane</keyword>
<sequence length="238" mass="26587">MAGRTVKYSLPGTESSRGGEYWLYLCLRRFSAFLAHIMAIGFTIFLMILSRPGTSKCQPMPITISLHFTLLFCLCMTEGILLLSPETSPFCLLSRKSKTRLHWLAQIFVLVCAGTGLTVIIWNKNVTELPHLTSWHSIMGIATIVASSCQAFCGLALLWPCLLCVPVVSRLKLYHATFGLIVYLLATTTVLLGLCSDWFQAQVVGPVWYVCFCIPLYPALIIMNQILDIYLPKKVGRM</sequence>
<dbReference type="OrthoDB" id="432881at2759"/>